<sequence length="193" mass="20114">MYAMYTEERGFPESASKARAAIRAALITSAIAAIVLGVIALFWPGPTLLAIAVLFGLWLVIGGVVRVATAITSHFLSTGTRWTLGILGALVAAAGIVCLFNPGKALWVLTVFIGISWILDGVMALFSGRDRATVGPRWLYIAGAVVSVIAGIIVLAMPGVAVATFAMFGGILLIIMGIVTLFTLPPSESVNRA</sequence>
<keyword evidence="1" id="KW-0812">Transmembrane</keyword>
<dbReference type="RefSeq" id="WP_200175021.1">
    <property type="nucleotide sequence ID" value="NZ_BAABKQ010000001.1"/>
</dbReference>
<reference evidence="3" key="1">
    <citation type="journal article" date="2019" name="Int. J. Syst. Evol. Microbiol.">
        <title>The Global Catalogue of Microorganisms (GCM) 10K type strain sequencing project: providing services to taxonomists for standard genome sequencing and annotation.</title>
        <authorList>
            <consortium name="The Broad Institute Genomics Platform"/>
            <consortium name="The Broad Institute Genome Sequencing Center for Infectious Disease"/>
            <person name="Wu L."/>
            <person name="Ma J."/>
        </authorList>
    </citation>
    <scope>NUCLEOTIDE SEQUENCE [LARGE SCALE GENOMIC DNA]</scope>
    <source>
        <strain evidence="3">JCM 18542</strain>
    </source>
</reference>
<name>A0ABP9C4U5_9ACTN</name>
<evidence type="ECO:0000256" key="1">
    <source>
        <dbReference type="SAM" id="Phobius"/>
    </source>
</evidence>
<comment type="caution">
    <text evidence="2">The sequence shown here is derived from an EMBL/GenBank/DDBJ whole genome shotgun (WGS) entry which is preliminary data.</text>
</comment>
<dbReference type="Proteomes" id="UP001500839">
    <property type="component" value="Unassembled WGS sequence"/>
</dbReference>
<accession>A0ABP9C4U5</accession>
<feature type="transmembrane region" description="Helical" evidence="1">
    <location>
        <begin position="106"/>
        <end position="126"/>
    </location>
</feature>
<organism evidence="2 3">
    <name type="scientific">Tomitella cavernea</name>
    <dbReference type="NCBI Taxonomy" id="1387982"/>
    <lineage>
        <taxon>Bacteria</taxon>
        <taxon>Bacillati</taxon>
        <taxon>Actinomycetota</taxon>
        <taxon>Actinomycetes</taxon>
        <taxon>Mycobacteriales</taxon>
        <taxon>Tomitella</taxon>
    </lineage>
</organism>
<keyword evidence="1" id="KW-1133">Transmembrane helix</keyword>
<gene>
    <name evidence="2" type="ORF">GCM10023353_03920</name>
</gene>
<feature type="transmembrane region" description="Helical" evidence="1">
    <location>
        <begin position="163"/>
        <end position="184"/>
    </location>
</feature>
<dbReference type="Pfam" id="PF03729">
    <property type="entry name" value="DUF308"/>
    <property type="match status" value="1"/>
</dbReference>
<keyword evidence="1" id="KW-0472">Membrane</keyword>
<proteinExistence type="predicted"/>
<evidence type="ECO:0008006" key="4">
    <source>
        <dbReference type="Google" id="ProtNLM"/>
    </source>
</evidence>
<feature type="transmembrane region" description="Helical" evidence="1">
    <location>
        <begin position="49"/>
        <end position="69"/>
    </location>
</feature>
<dbReference type="InterPro" id="IPR005325">
    <property type="entry name" value="DUF308_memb"/>
</dbReference>
<feature type="transmembrane region" description="Helical" evidence="1">
    <location>
        <begin position="81"/>
        <end position="100"/>
    </location>
</feature>
<feature type="transmembrane region" description="Helical" evidence="1">
    <location>
        <begin position="21"/>
        <end position="43"/>
    </location>
</feature>
<dbReference type="InterPro" id="IPR052712">
    <property type="entry name" value="Acid_resist_chaperone_HdeD"/>
</dbReference>
<keyword evidence="3" id="KW-1185">Reference proteome</keyword>
<evidence type="ECO:0000313" key="3">
    <source>
        <dbReference type="Proteomes" id="UP001500839"/>
    </source>
</evidence>
<protein>
    <recommendedName>
        <fullName evidence="4">HdeD family acid-resistance protein</fullName>
    </recommendedName>
</protein>
<dbReference type="PANTHER" id="PTHR34989:SF1">
    <property type="entry name" value="PROTEIN HDED"/>
    <property type="match status" value="1"/>
</dbReference>
<feature type="transmembrane region" description="Helical" evidence="1">
    <location>
        <begin position="138"/>
        <end position="157"/>
    </location>
</feature>
<dbReference type="EMBL" id="BAABKQ010000001">
    <property type="protein sequence ID" value="GAA4804572.1"/>
    <property type="molecule type" value="Genomic_DNA"/>
</dbReference>
<evidence type="ECO:0000313" key="2">
    <source>
        <dbReference type="EMBL" id="GAA4804572.1"/>
    </source>
</evidence>
<dbReference type="PANTHER" id="PTHR34989">
    <property type="entry name" value="PROTEIN HDED"/>
    <property type="match status" value="1"/>
</dbReference>